<keyword evidence="3" id="KW-1185">Reference proteome</keyword>
<evidence type="ECO:0000313" key="3">
    <source>
        <dbReference type="Proteomes" id="UP000275078"/>
    </source>
</evidence>
<organism evidence="2 3">
    <name type="scientific">Ascobolus immersus RN42</name>
    <dbReference type="NCBI Taxonomy" id="1160509"/>
    <lineage>
        <taxon>Eukaryota</taxon>
        <taxon>Fungi</taxon>
        <taxon>Dikarya</taxon>
        <taxon>Ascomycota</taxon>
        <taxon>Pezizomycotina</taxon>
        <taxon>Pezizomycetes</taxon>
        <taxon>Pezizales</taxon>
        <taxon>Ascobolaceae</taxon>
        <taxon>Ascobolus</taxon>
    </lineage>
</organism>
<evidence type="ECO:0000256" key="1">
    <source>
        <dbReference type="SAM" id="MobiDB-lite"/>
    </source>
</evidence>
<feature type="compositionally biased region" description="Acidic residues" evidence="1">
    <location>
        <begin position="145"/>
        <end position="155"/>
    </location>
</feature>
<gene>
    <name evidence="2" type="ORF">BJ508DRAFT_333611</name>
</gene>
<reference evidence="2 3" key="1">
    <citation type="journal article" date="2018" name="Nat. Ecol. Evol.">
        <title>Pezizomycetes genomes reveal the molecular basis of ectomycorrhizal truffle lifestyle.</title>
        <authorList>
            <person name="Murat C."/>
            <person name="Payen T."/>
            <person name="Noel B."/>
            <person name="Kuo A."/>
            <person name="Morin E."/>
            <person name="Chen J."/>
            <person name="Kohler A."/>
            <person name="Krizsan K."/>
            <person name="Balestrini R."/>
            <person name="Da Silva C."/>
            <person name="Montanini B."/>
            <person name="Hainaut M."/>
            <person name="Levati E."/>
            <person name="Barry K.W."/>
            <person name="Belfiori B."/>
            <person name="Cichocki N."/>
            <person name="Clum A."/>
            <person name="Dockter R.B."/>
            <person name="Fauchery L."/>
            <person name="Guy J."/>
            <person name="Iotti M."/>
            <person name="Le Tacon F."/>
            <person name="Lindquist E.A."/>
            <person name="Lipzen A."/>
            <person name="Malagnac F."/>
            <person name="Mello A."/>
            <person name="Molinier V."/>
            <person name="Miyauchi S."/>
            <person name="Poulain J."/>
            <person name="Riccioni C."/>
            <person name="Rubini A."/>
            <person name="Sitrit Y."/>
            <person name="Splivallo R."/>
            <person name="Traeger S."/>
            <person name="Wang M."/>
            <person name="Zifcakova L."/>
            <person name="Wipf D."/>
            <person name="Zambonelli A."/>
            <person name="Paolocci F."/>
            <person name="Nowrousian M."/>
            <person name="Ottonello S."/>
            <person name="Baldrian P."/>
            <person name="Spatafora J.W."/>
            <person name="Henrissat B."/>
            <person name="Nagy L.G."/>
            <person name="Aury J.M."/>
            <person name="Wincker P."/>
            <person name="Grigoriev I.V."/>
            <person name="Bonfante P."/>
            <person name="Martin F.M."/>
        </authorList>
    </citation>
    <scope>NUCLEOTIDE SEQUENCE [LARGE SCALE GENOMIC DNA]</scope>
    <source>
        <strain evidence="2 3">RN42</strain>
    </source>
</reference>
<proteinExistence type="predicted"/>
<dbReference type="Proteomes" id="UP000275078">
    <property type="component" value="Unassembled WGS sequence"/>
</dbReference>
<accession>A0A3N4HJ10</accession>
<name>A0A3N4HJ10_ASCIM</name>
<protein>
    <submittedName>
        <fullName evidence="2">Uncharacterized protein</fullName>
    </submittedName>
</protein>
<evidence type="ECO:0000313" key="2">
    <source>
        <dbReference type="EMBL" id="RPA73915.1"/>
    </source>
</evidence>
<feature type="region of interest" description="Disordered" evidence="1">
    <location>
        <begin position="145"/>
        <end position="214"/>
    </location>
</feature>
<dbReference type="EMBL" id="ML119807">
    <property type="protein sequence ID" value="RPA73915.1"/>
    <property type="molecule type" value="Genomic_DNA"/>
</dbReference>
<sequence length="350" mass="40103">MPTSDMSPYESETVKDITVLSIPLITSYDLHVSSLYCPFKPCFTHLDTKFEESDDLLGHIMVHHFDRISGLSKKLMNAYILSRGTAHRAWAVKPVFVSASSGSEDEFLGLCSMFEEPEHRSDSESDYLAIDSDYYGQDNETFDDYDPFDDIDDSESDHPVRRRKHRIPRNPFLDSESESEPENSSNAGKESDKRNARPKSRQNGVKQVSVPDNKFAYRRRPSTAWTWSAWDGMSRPSSRATELEDERSQELDYADFFVPTGRPKATVAADKKSASTDFAETSKDDLAMPSLKEATDELKRIAVRTTMSIVRENMDRTGERYFDVDAEKWRLQAVMELYKQGVENLRFFLE</sequence>
<dbReference type="AlphaFoldDB" id="A0A3N4HJ10"/>